<sequence length="216" mass="25093">MANYNQFSDSNPHNESNRIEAEKSAESGAEPPNFRHHKKDPGSRKLWLKAGGGILLLFILWNVYSFASYVAPWNEGRSAATTEQDEIQQYIFQSEKSEEVLKEVSNSLIRLYDHNSLTELHINEMEKKLEQLSEELDTDDPRLARLESYHFAQIELTREMTKTLQKNQVEEVHEKLDEILDRQKEQADDKAEILISLMEEEDITYEQKADGSIAYE</sequence>
<proteinExistence type="predicted"/>
<evidence type="ECO:0000256" key="2">
    <source>
        <dbReference type="SAM" id="Phobius"/>
    </source>
</evidence>
<name>A0A1C7ECX2_9BACL</name>
<dbReference type="OrthoDB" id="2426074at2"/>
<feature type="compositionally biased region" description="Polar residues" evidence="1">
    <location>
        <begin position="1"/>
        <end position="14"/>
    </location>
</feature>
<feature type="transmembrane region" description="Helical" evidence="2">
    <location>
        <begin position="46"/>
        <end position="64"/>
    </location>
</feature>
<keyword evidence="2" id="KW-0812">Transmembrane</keyword>
<gene>
    <name evidence="3" type="ORF">BBI15_16135</name>
</gene>
<dbReference type="KEGG" id="ppla:BBI15_16135"/>
<dbReference type="EMBL" id="CP016539">
    <property type="protein sequence ID" value="ANU21598.1"/>
    <property type="molecule type" value="Genomic_DNA"/>
</dbReference>
<evidence type="ECO:0000313" key="4">
    <source>
        <dbReference type="Proteomes" id="UP000092650"/>
    </source>
</evidence>
<dbReference type="AlphaFoldDB" id="A0A1C7ECX2"/>
<dbReference type="RefSeq" id="WP_068872493.1">
    <property type="nucleotide sequence ID" value="NZ_CP016539.2"/>
</dbReference>
<protein>
    <submittedName>
        <fullName evidence="3">Uncharacterized protein</fullName>
    </submittedName>
</protein>
<evidence type="ECO:0000313" key="3">
    <source>
        <dbReference type="EMBL" id="ANU21598.1"/>
    </source>
</evidence>
<keyword evidence="4" id="KW-1185">Reference proteome</keyword>
<evidence type="ECO:0000256" key="1">
    <source>
        <dbReference type="SAM" id="MobiDB-lite"/>
    </source>
</evidence>
<keyword evidence="2" id="KW-0472">Membrane</keyword>
<feature type="compositionally biased region" description="Basic and acidic residues" evidence="1">
    <location>
        <begin position="15"/>
        <end position="25"/>
    </location>
</feature>
<dbReference type="Proteomes" id="UP000092650">
    <property type="component" value="Chromosome"/>
</dbReference>
<feature type="region of interest" description="Disordered" evidence="1">
    <location>
        <begin position="1"/>
        <end position="42"/>
    </location>
</feature>
<accession>A0A1C7ECX2</accession>
<reference evidence="3" key="1">
    <citation type="submission" date="2016-10" db="EMBL/GenBank/DDBJ databases">
        <authorList>
            <person name="See-Too W.S."/>
        </authorList>
    </citation>
    <scope>NUCLEOTIDE SEQUENCE [LARGE SCALE GENOMIC DNA]</scope>
    <source>
        <strain evidence="3">DSM 23997</strain>
    </source>
</reference>
<organism evidence="3 4">
    <name type="scientific">Planococcus plakortidis</name>
    <dbReference type="NCBI Taxonomy" id="1038856"/>
    <lineage>
        <taxon>Bacteria</taxon>
        <taxon>Bacillati</taxon>
        <taxon>Bacillota</taxon>
        <taxon>Bacilli</taxon>
        <taxon>Bacillales</taxon>
        <taxon>Caryophanaceae</taxon>
        <taxon>Planococcus</taxon>
    </lineage>
</organism>
<keyword evidence="2" id="KW-1133">Transmembrane helix</keyword>